<keyword evidence="2" id="KW-1133">Transmembrane helix</keyword>
<dbReference type="Proteomes" id="UP000774570">
    <property type="component" value="Unassembled WGS sequence"/>
</dbReference>
<keyword evidence="4" id="KW-1185">Reference proteome</keyword>
<organism evidence="3 4">
    <name type="scientific">Actinomadura parmotrematis</name>
    <dbReference type="NCBI Taxonomy" id="2864039"/>
    <lineage>
        <taxon>Bacteria</taxon>
        <taxon>Bacillati</taxon>
        <taxon>Actinomycetota</taxon>
        <taxon>Actinomycetes</taxon>
        <taxon>Streptosporangiales</taxon>
        <taxon>Thermomonosporaceae</taxon>
        <taxon>Actinomadura</taxon>
    </lineage>
</organism>
<evidence type="ECO:0000313" key="3">
    <source>
        <dbReference type="EMBL" id="MBW8484711.1"/>
    </source>
</evidence>
<evidence type="ECO:0008006" key="5">
    <source>
        <dbReference type="Google" id="ProtNLM"/>
    </source>
</evidence>
<keyword evidence="2" id="KW-0472">Membrane</keyword>
<comment type="caution">
    <text evidence="3">The sequence shown here is derived from an EMBL/GenBank/DDBJ whole genome shotgun (WGS) entry which is preliminary data.</text>
</comment>
<evidence type="ECO:0000313" key="4">
    <source>
        <dbReference type="Proteomes" id="UP000774570"/>
    </source>
</evidence>
<name>A0ABS7FWL8_9ACTN</name>
<accession>A0ABS7FWL8</accession>
<proteinExistence type="predicted"/>
<feature type="transmembrane region" description="Helical" evidence="2">
    <location>
        <begin position="25"/>
        <end position="47"/>
    </location>
</feature>
<evidence type="ECO:0000256" key="1">
    <source>
        <dbReference type="SAM" id="MobiDB-lite"/>
    </source>
</evidence>
<keyword evidence="2" id="KW-0812">Transmembrane</keyword>
<reference evidence="3 4" key="1">
    <citation type="submission" date="2021-07" db="EMBL/GenBank/DDBJ databases">
        <title>Actinomadura sp. PM05-2 isolated from lichen.</title>
        <authorList>
            <person name="Somphong A."/>
            <person name="Phongsopitanun W."/>
            <person name="Tanasupawat S."/>
            <person name="Peongsungnone V."/>
        </authorList>
    </citation>
    <scope>NUCLEOTIDE SEQUENCE [LARGE SCALE GENOMIC DNA]</scope>
    <source>
        <strain evidence="3 4">PM05-2</strain>
    </source>
</reference>
<sequence>MPLLLWPFGLEMALDRAWMPRPPSLPLVVGVAVVCGVACLGGGAASAVRGRRAFGAGLVLGWGTAAVVSSGWLVGLAPVLYDPAAMYRPYVDVFSRMDAATASRRAEAELGAVIGPQRTPAPVVARSRVGGCWRYDKARRSLVEPPGSGVLLYRTVLPAPPGHGQDEVERIAVRLQDGRRPTGRDYETAFRTEDGFVVQLLAAGDDGGVTVTVRSPCLQHLRHLQDVPGAAPPRAAPPPPDRPVTIR</sequence>
<gene>
    <name evidence="3" type="ORF">K1Y72_20170</name>
</gene>
<feature type="transmembrane region" description="Helical" evidence="2">
    <location>
        <begin position="59"/>
        <end position="81"/>
    </location>
</feature>
<feature type="compositionally biased region" description="Pro residues" evidence="1">
    <location>
        <begin position="230"/>
        <end position="247"/>
    </location>
</feature>
<feature type="region of interest" description="Disordered" evidence="1">
    <location>
        <begin position="225"/>
        <end position="247"/>
    </location>
</feature>
<protein>
    <recommendedName>
        <fullName evidence="5">DUF4190 domain-containing protein</fullName>
    </recommendedName>
</protein>
<dbReference type="EMBL" id="JAIBOA010000012">
    <property type="protein sequence ID" value="MBW8484711.1"/>
    <property type="molecule type" value="Genomic_DNA"/>
</dbReference>
<evidence type="ECO:0000256" key="2">
    <source>
        <dbReference type="SAM" id="Phobius"/>
    </source>
</evidence>
<dbReference type="RefSeq" id="WP_220167936.1">
    <property type="nucleotide sequence ID" value="NZ_JAIBOA010000012.1"/>
</dbReference>